<dbReference type="PANTHER" id="PTHR35526:SF3">
    <property type="entry name" value="ANTI-SIGMA-F FACTOR RSBW"/>
    <property type="match status" value="1"/>
</dbReference>
<keyword evidence="3" id="KW-0418">Kinase</keyword>
<dbReference type="PANTHER" id="PTHR35526">
    <property type="entry name" value="ANTI-SIGMA-F FACTOR RSBW-RELATED"/>
    <property type="match status" value="1"/>
</dbReference>
<feature type="domain" description="Histidine kinase/HSP90-like ATPase" evidence="2">
    <location>
        <begin position="18"/>
        <end position="181"/>
    </location>
</feature>
<organism evidence="3 4">
    <name type="scientific">Engelhardtia mirabilis</name>
    <dbReference type="NCBI Taxonomy" id="2528011"/>
    <lineage>
        <taxon>Bacteria</taxon>
        <taxon>Pseudomonadati</taxon>
        <taxon>Planctomycetota</taxon>
        <taxon>Planctomycetia</taxon>
        <taxon>Planctomycetia incertae sedis</taxon>
        <taxon>Engelhardtia</taxon>
    </lineage>
</organism>
<evidence type="ECO:0000313" key="3">
    <source>
        <dbReference type="EMBL" id="QDU66303.1"/>
    </source>
</evidence>
<keyword evidence="3" id="KW-0808">Transferase</keyword>
<dbReference type="EMBL" id="CP036287">
    <property type="protein sequence ID" value="QDU66303.1"/>
    <property type="molecule type" value="Genomic_DNA"/>
</dbReference>
<dbReference type="AlphaFoldDB" id="A0A518BHA4"/>
<dbReference type="SUPFAM" id="SSF55874">
    <property type="entry name" value="ATPase domain of HSP90 chaperone/DNA topoisomerase II/histidine kinase"/>
    <property type="match status" value="1"/>
</dbReference>
<dbReference type="KEGG" id="pbap:Pla133_13710"/>
<evidence type="ECO:0000256" key="1">
    <source>
        <dbReference type="ARBA" id="ARBA00022527"/>
    </source>
</evidence>
<dbReference type="GO" id="GO:0004674">
    <property type="term" value="F:protein serine/threonine kinase activity"/>
    <property type="evidence" value="ECO:0007669"/>
    <property type="project" value="UniProtKB-KW"/>
</dbReference>
<dbReference type="InterPro" id="IPR003594">
    <property type="entry name" value="HATPase_dom"/>
</dbReference>
<proteinExistence type="predicted"/>
<evidence type="ECO:0000259" key="2">
    <source>
        <dbReference type="Pfam" id="PF13581"/>
    </source>
</evidence>
<gene>
    <name evidence="3" type="ORF">Pla133_13710</name>
</gene>
<keyword evidence="4" id="KW-1185">Reference proteome</keyword>
<dbReference type="RefSeq" id="WP_419192197.1">
    <property type="nucleotide sequence ID" value="NZ_CP036287.1"/>
</dbReference>
<dbReference type="Proteomes" id="UP000316921">
    <property type="component" value="Chromosome"/>
</dbReference>
<name>A0A518BHA4_9BACT</name>
<protein>
    <submittedName>
        <fullName evidence="3">Histidine kinase-, DNA gyrase B-, and HSP90-like ATPase</fullName>
    </submittedName>
</protein>
<sequence>MRLPARADGPPRELVLELPATHGAVRQARAVVRSFARTDGVASDEVDRIALVLTELLGNAVDHGGGGAAMTTGDLDGDVRMRFRLELEAQGWILEVSDDGLGGVTPHPKAAPAAEFDPASLLEMSEEEVAAALEAKLHQAEEHLVPDVEDERGRGFFLVREMVDELEVVEREDAPGRTVRVARLYGVD</sequence>
<evidence type="ECO:0000313" key="4">
    <source>
        <dbReference type="Proteomes" id="UP000316921"/>
    </source>
</evidence>
<keyword evidence="1" id="KW-0723">Serine/threonine-protein kinase</keyword>
<dbReference type="Gene3D" id="3.30.565.10">
    <property type="entry name" value="Histidine kinase-like ATPase, C-terminal domain"/>
    <property type="match status" value="1"/>
</dbReference>
<accession>A0A518BHA4</accession>
<dbReference type="InterPro" id="IPR036890">
    <property type="entry name" value="HATPase_C_sf"/>
</dbReference>
<dbReference type="Pfam" id="PF13581">
    <property type="entry name" value="HATPase_c_2"/>
    <property type="match status" value="1"/>
</dbReference>
<reference evidence="3 4" key="1">
    <citation type="submission" date="2019-02" db="EMBL/GenBank/DDBJ databases">
        <title>Deep-cultivation of Planctomycetes and their phenomic and genomic characterization uncovers novel biology.</title>
        <authorList>
            <person name="Wiegand S."/>
            <person name="Jogler M."/>
            <person name="Boedeker C."/>
            <person name="Pinto D."/>
            <person name="Vollmers J."/>
            <person name="Rivas-Marin E."/>
            <person name="Kohn T."/>
            <person name="Peeters S.H."/>
            <person name="Heuer A."/>
            <person name="Rast P."/>
            <person name="Oberbeckmann S."/>
            <person name="Bunk B."/>
            <person name="Jeske O."/>
            <person name="Meyerdierks A."/>
            <person name="Storesund J.E."/>
            <person name="Kallscheuer N."/>
            <person name="Luecker S."/>
            <person name="Lage O.M."/>
            <person name="Pohl T."/>
            <person name="Merkel B.J."/>
            <person name="Hornburger P."/>
            <person name="Mueller R.-W."/>
            <person name="Bruemmer F."/>
            <person name="Labrenz M."/>
            <person name="Spormann A.M."/>
            <person name="Op den Camp H."/>
            <person name="Overmann J."/>
            <person name="Amann R."/>
            <person name="Jetten M.S.M."/>
            <person name="Mascher T."/>
            <person name="Medema M.H."/>
            <person name="Devos D.P."/>
            <person name="Kaster A.-K."/>
            <person name="Ovreas L."/>
            <person name="Rohde M."/>
            <person name="Galperin M.Y."/>
            <person name="Jogler C."/>
        </authorList>
    </citation>
    <scope>NUCLEOTIDE SEQUENCE [LARGE SCALE GENOMIC DNA]</scope>
    <source>
        <strain evidence="3 4">Pla133</strain>
    </source>
</reference>
<dbReference type="InterPro" id="IPR050267">
    <property type="entry name" value="Anti-sigma-factor_SerPK"/>
</dbReference>